<feature type="compositionally biased region" description="Basic and acidic residues" evidence="1">
    <location>
        <begin position="54"/>
        <end position="64"/>
    </location>
</feature>
<evidence type="ECO:0000256" key="1">
    <source>
        <dbReference type="SAM" id="MobiDB-lite"/>
    </source>
</evidence>
<sequence>MTRLFFYVAMAFATSFAAVSWAARGFPMQWSGPVSVSSLQPAITSTFADTSAMDDERKRRESAAQKDTNPSLDRIRQEVLQAATGFEMSPCNSAMKKNLIEALTAYTRAWQAKLNCPVKMFCTDEKLNAAAAAFSTPLDLRVKDALLRAFLQPGIVKTDFPASVQFDMLQFAGPGLWGDPVPMAGAGPSVCGSQTGASARDLR</sequence>
<dbReference type="EMBL" id="LLYB01000078">
    <property type="protein sequence ID" value="KRR22036.1"/>
    <property type="molecule type" value="Genomic_DNA"/>
</dbReference>
<evidence type="ECO:0000313" key="4">
    <source>
        <dbReference type="Proteomes" id="UP000051660"/>
    </source>
</evidence>
<reference evidence="3 4" key="1">
    <citation type="submission" date="2014-03" db="EMBL/GenBank/DDBJ databases">
        <title>Bradyrhizobium valentinum sp. nov., isolated from effective nodules of Lupinus mariae-josephae, a lupine endemic of basic-lime soils in Eastern Spain.</title>
        <authorList>
            <person name="Duran D."/>
            <person name="Rey L."/>
            <person name="Navarro A."/>
            <person name="Busquets A."/>
            <person name="Imperial J."/>
            <person name="Ruiz-Argueso T."/>
        </authorList>
    </citation>
    <scope>NUCLEOTIDE SEQUENCE [LARGE SCALE GENOMIC DNA]</scope>
    <source>
        <strain evidence="3 4">CCBAU 23086</strain>
    </source>
</reference>
<feature type="region of interest" description="Disordered" evidence="1">
    <location>
        <begin position="50"/>
        <end position="71"/>
    </location>
</feature>
<evidence type="ECO:0000313" key="3">
    <source>
        <dbReference type="EMBL" id="KRR22036.1"/>
    </source>
</evidence>
<feature type="chain" id="PRO_5006444353" evidence="2">
    <location>
        <begin position="23"/>
        <end position="203"/>
    </location>
</feature>
<dbReference type="AlphaFoldDB" id="A0A0R3MP83"/>
<name>A0A0R3MP83_9BRAD</name>
<accession>A0A0R3MP83</accession>
<proteinExistence type="predicted"/>
<organism evidence="3 4">
    <name type="scientific">Bradyrhizobium lablabi</name>
    <dbReference type="NCBI Taxonomy" id="722472"/>
    <lineage>
        <taxon>Bacteria</taxon>
        <taxon>Pseudomonadati</taxon>
        <taxon>Pseudomonadota</taxon>
        <taxon>Alphaproteobacteria</taxon>
        <taxon>Hyphomicrobiales</taxon>
        <taxon>Nitrobacteraceae</taxon>
        <taxon>Bradyrhizobium</taxon>
    </lineage>
</organism>
<evidence type="ECO:0000256" key="2">
    <source>
        <dbReference type="SAM" id="SignalP"/>
    </source>
</evidence>
<feature type="signal peptide" evidence="2">
    <location>
        <begin position="1"/>
        <end position="22"/>
    </location>
</feature>
<comment type="caution">
    <text evidence="3">The sequence shown here is derived from an EMBL/GenBank/DDBJ whole genome shotgun (WGS) entry which is preliminary data.</text>
</comment>
<protein>
    <submittedName>
        <fullName evidence="3">Uncharacterized protein</fullName>
    </submittedName>
</protein>
<dbReference type="Proteomes" id="UP000051660">
    <property type="component" value="Unassembled WGS sequence"/>
</dbReference>
<keyword evidence="2" id="KW-0732">Signal</keyword>
<gene>
    <name evidence="3" type="ORF">CQ14_39015</name>
</gene>